<keyword evidence="3" id="KW-0489">Methyltransferase</keyword>
<evidence type="ECO:0000259" key="2">
    <source>
        <dbReference type="Pfam" id="PF01170"/>
    </source>
</evidence>
<dbReference type="AlphaFoldDB" id="A0A1I4E649"/>
<protein>
    <submittedName>
        <fullName evidence="3">Putative RNA methylase family UPF0020</fullName>
    </submittedName>
</protein>
<evidence type="ECO:0000313" key="4">
    <source>
        <dbReference type="Proteomes" id="UP000199607"/>
    </source>
</evidence>
<gene>
    <name evidence="3" type="ORF">SAMN04487950_1894</name>
</gene>
<sequence>METLYQTAETTRKSEFAAICARSQHNALVAAECANLTGGRPNGDGVARCDTVVHVPRAAYVRTGLRLLARGTTLDELVAAVEEAAFPADDFRIDVHSSVGSLDGTHRAATIELADALPFYPDLEDPRHRFVVCAIDDYLWFGEVVSEYTQDYRRHDDKPRRTSSSLSSRLSRALVNLVTPAQTILDPCCGTGSILLEAQSMGIEAYGVDWNRTMVEMTRENLTQFGYDASVECADARTITRTADAIVTDVPYGRSLDADESVIRGILRRGVELAPVAVYVAGETMTTWLEDAGYRDVVVYPVFKRAGSARYVHVARREHV</sequence>
<dbReference type="InterPro" id="IPR000241">
    <property type="entry name" value="RlmKL-like_Mtase"/>
</dbReference>
<reference evidence="4" key="1">
    <citation type="submission" date="2016-10" db="EMBL/GenBank/DDBJ databases">
        <authorList>
            <person name="Varghese N."/>
            <person name="Submissions S."/>
        </authorList>
    </citation>
    <scope>NUCLEOTIDE SEQUENCE [LARGE SCALE GENOMIC DNA]</scope>
    <source>
        <strain evidence="4">CGMCC 1.7738</strain>
    </source>
</reference>
<dbReference type="EMBL" id="FOTC01000002">
    <property type="protein sequence ID" value="SFL00639.1"/>
    <property type="molecule type" value="Genomic_DNA"/>
</dbReference>
<keyword evidence="1" id="KW-0949">S-adenosyl-L-methionine</keyword>
<dbReference type="STRING" id="553466.SAMN04487950_1894"/>
<dbReference type="InterPro" id="IPR029063">
    <property type="entry name" value="SAM-dependent_MTases_sf"/>
</dbReference>
<dbReference type="Pfam" id="PF01170">
    <property type="entry name" value="UPF0020"/>
    <property type="match status" value="1"/>
</dbReference>
<dbReference type="RefSeq" id="WP_089868768.1">
    <property type="nucleotide sequence ID" value="NZ_FOTC01000002.1"/>
</dbReference>
<dbReference type="PANTHER" id="PTHR14911:SF13">
    <property type="entry name" value="TRNA (GUANINE(6)-N2)-METHYLTRANSFERASE THUMP3"/>
    <property type="match status" value="1"/>
</dbReference>
<dbReference type="GO" id="GO:0016423">
    <property type="term" value="F:tRNA (guanine) methyltransferase activity"/>
    <property type="evidence" value="ECO:0007669"/>
    <property type="project" value="TreeGrafter"/>
</dbReference>
<keyword evidence="3" id="KW-0808">Transferase</keyword>
<dbReference type="Gene3D" id="3.40.50.150">
    <property type="entry name" value="Vaccinia Virus protein VP39"/>
    <property type="match status" value="1"/>
</dbReference>
<proteinExistence type="predicted"/>
<dbReference type="PANTHER" id="PTHR14911">
    <property type="entry name" value="THUMP DOMAIN-CONTAINING"/>
    <property type="match status" value="1"/>
</dbReference>
<feature type="domain" description="Ribosomal RNA large subunit methyltransferase K/L-like methyltransferase" evidence="2">
    <location>
        <begin position="160"/>
        <end position="262"/>
    </location>
</feature>
<keyword evidence="4" id="KW-1185">Reference proteome</keyword>
<name>A0A1I4E649_9EURY</name>
<dbReference type="Proteomes" id="UP000199607">
    <property type="component" value="Unassembled WGS sequence"/>
</dbReference>
<evidence type="ECO:0000313" key="3">
    <source>
        <dbReference type="EMBL" id="SFL00639.1"/>
    </source>
</evidence>
<dbReference type="GO" id="GO:0030488">
    <property type="term" value="P:tRNA methylation"/>
    <property type="evidence" value="ECO:0007669"/>
    <property type="project" value="TreeGrafter"/>
</dbReference>
<organism evidence="3 4">
    <name type="scientific">Halogranum rubrum</name>
    <dbReference type="NCBI Taxonomy" id="553466"/>
    <lineage>
        <taxon>Archaea</taxon>
        <taxon>Methanobacteriati</taxon>
        <taxon>Methanobacteriota</taxon>
        <taxon>Stenosarchaea group</taxon>
        <taxon>Halobacteria</taxon>
        <taxon>Halobacteriales</taxon>
        <taxon>Haloferacaceae</taxon>
    </lineage>
</organism>
<dbReference type="CDD" id="cd02440">
    <property type="entry name" value="AdoMet_MTases"/>
    <property type="match status" value="1"/>
</dbReference>
<dbReference type="SUPFAM" id="SSF53335">
    <property type="entry name" value="S-adenosyl-L-methionine-dependent methyltransferases"/>
    <property type="match status" value="1"/>
</dbReference>
<evidence type="ECO:0000256" key="1">
    <source>
        <dbReference type="ARBA" id="ARBA00022691"/>
    </source>
</evidence>
<accession>A0A1I4E649</accession>